<organism evidence="3 4">
    <name type="scientific">Phaseolus angularis</name>
    <name type="common">Azuki bean</name>
    <name type="synonym">Vigna angularis</name>
    <dbReference type="NCBI Taxonomy" id="3914"/>
    <lineage>
        <taxon>Eukaryota</taxon>
        <taxon>Viridiplantae</taxon>
        <taxon>Streptophyta</taxon>
        <taxon>Embryophyta</taxon>
        <taxon>Tracheophyta</taxon>
        <taxon>Spermatophyta</taxon>
        <taxon>Magnoliopsida</taxon>
        <taxon>eudicotyledons</taxon>
        <taxon>Gunneridae</taxon>
        <taxon>Pentapetalae</taxon>
        <taxon>rosids</taxon>
        <taxon>fabids</taxon>
        <taxon>Fabales</taxon>
        <taxon>Fabaceae</taxon>
        <taxon>Papilionoideae</taxon>
        <taxon>50 kb inversion clade</taxon>
        <taxon>NPAAA clade</taxon>
        <taxon>indigoferoid/millettioid clade</taxon>
        <taxon>Phaseoleae</taxon>
        <taxon>Vigna</taxon>
    </lineage>
</organism>
<dbReference type="Pfam" id="PF25072">
    <property type="entry name" value="DUF7796"/>
    <property type="match status" value="1"/>
</dbReference>
<feature type="domain" description="DUF7796" evidence="2">
    <location>
        <begin position="56"/>
        <end position="93"/>
    </location>
</feature>
<name>A0A8T0KIA9_PHAAN</name>
<feature type="region of interest" description="Disordered" evidence="1">
    <location>
        <begin position="1"/>
        <end position="21"/>
    </location>
</feature>
<gene>
    <name evidence="3" type="ORF">HKW66_Vig0081240</name>
</gene>
<dbReference type="InterPro" id="IPR056698">
    <property type="entry name" value="DUF7796"/>
</dbReference>
<evidence type="ECO:0000256" key="1">
    <source>
        <dbReference type="SAM" id="MobiDB-lite"/>
    </source>
</evidence>
<reference evidence="3 4" key="1">
    <citation type="submission" date="2020-05" db="EMBL/GenBank/DDBJ databases">
        <title>Vigna angularis (adzuki bean) Var. LongXiaoDou No. 4 denovo assembly.</title>
        <authorList>
            <person name="Xiang H."/>
        </authorList>
    </citation>
    <scope>NUCLEOTIDE SEQUENCE [LARGE SCALE GENOMIC DNA]</scope>
    <source>
        <tissue evidence="3">Leaf</tissue>
    </source>
</reference>
<evidence type="ECO:0000313" key="4">
    <source>
        <dbReference type="Proteomes" id="UP000743370"/>
    </source>
</evidence>
<evidence type="ECO:0000313" key="3">
    <source>
        <dbReference type="EMBL" id="KAG2399394.1"/>
    </source>
</evidence>
<proteinExistence type="predicted"/>
<protein>
    <recommendedName>
        <fullName evidence="2">DUF7796 domain-containing protein</fullName>
    </recommendedName>
</protein>
<evidence type="ECO:0000259" key="2">
    <source>
        <dbReference type="Pfam" id="PF25072"/>
    </source>
</evidence>
<dbReference type="EMBL" id="JABFOF010000004">
    <property type="protein sequence ID" value="KAG2399394.1"/>
    <property type="molecule type" value="Genomic_DNA"/>
</dbReference>
<dbReference type="Proteomes" id="UP000743370">
    <property type="component" value="Unassembled WGS sequence"/>
</dbReference>
<accession>A0A8T0KIA9</accession>
<feature type="compositionally biased region" description="Basic and acidic residues" evidence="1">
    <location>
        <begin position="1"/>
        <end position="10"/>
    </location>
</feature>
<dbReference type="AlphaFoldDB" id="A0A8T0KIA9"/>
<sequence length="186" mass="21318">MAVKVLDDGSRHRKRQASRNLGVDAKVEPRSMDNEKFVALMTKWSDRVLNKEELLRSKLRVRLDGDTRRFELTGPSIIENILKEHPNSNLFLHFVGFGHVQVLAIEVYAKYCSRSNLPPSVVSGERVLWQDKEISSHIAKAFYDSRAPISSMNDFEKKSDYKGTRWSRSKAPSVVESRNMIIARVT</sequence>
<comment type="caution">
    <text evidence="3">The sequence shown here is derived from an EMBL/GenBank/DDBJ whole genome shotgun (WGS) entry which is preliminary data.</text>
</comment>